<evidence type="ECO:0000313" key="1">
    <source>
        <dbReference type="EMBL" id="KAJ8665718.1"/>
    </source>
</evidence>
<protein>
    <submittedName>
        <fullName evidence="1">Uncharacterized protein</fullName>
    </submittedName>
</protein>
<gene>
    <name evidence="1" type="ORF">QAD02_007380</name>
</gene>
<dbReference type="Proteomes" id="UP001239111">
    <property type="component" value="Chromosome 4"/>
</dbReference>
<name>A0ACC2N4R8_9HYME</name>
<comment type="caution">
    <text evidence="1">The sequence shown here is derived from an EMBL/GenBank/DDBJ whole genome shotgun (WGS) entry which is preliminary data.</text>
</comment>
<sequence>MEIFANDYGIGGESTPCASPRMPCPQKRQGKPVHEILSRYGLISKQIFAAYDLWKKTVHDTLFNTYRHLIADLVKSHFMKDSHDVHKTTLIKYAEWAKGCFSRENIAHWLTAFRNNHNAKGFYYTSYDKHREKSRLVGLLQMKDDSATIGNNIDVKLKELRGITTVDSASIETWLKSLAIKNDHSKNAPVQVVLDEIVGLKTSKRSDMLSREYLPQNQTKVNTFMTNWPKVCTLVVALAKKKSTKDLKACSEVWIDGKQQVLALRQIPMLFNALKLSKKYKKTEWMKFFVDSLEVTIFLPSTSASYTFRSRLKRGSFESSYSFWNNRVYSNIHAQCLENILEAPGLYDGIQDYEHKLENETDRISNIQQGKRWKKITSQGEVSDGKEGEEYMVEAWIDDLELGNGMGSAAGFQKLSGFYVSLPFLPPHLNKKNACMIVMAIFYVRYRKLFGNAAVFKRVIDEFDNLSRNGIEKETRKGEKRIYFKLALLLGDNLALNEFLGLTVALISWLDSVEFAHPLQHCVRSCVILIISWLGRLRFTPSKPKSLQLPMVWKNVLFQ</sequence>
<accession>A0ACC2N4R8</accession>
<proteinExistence type="predicted"/>
<reference evidence="1" key="1">
    <citation type="submission" date="2023-04" db="EMBL/GenBank/DDBJ databases">
        <title>A chromosome-level genome assembly of the parasitoid wasp Eretmocerus hayati.</title>
        <authorList>
            <person name="Zhong Y."/>
            <person name="Liu S."/>
            <person name="Liu Y."/>
        </authorList>
    </citation>
    <scope>NUCLEOTIDE SEQUENCE</scope>
    <source>
        <strain evidence="1">ZJU_SS_LIU_2023</strain>
    </source>
</reference>
<organism evidence="1 2">
    <name type="scientific">Eretmocerus hayati</name>
    <dbReference type="NCBI Taxonomy" id="131215"/>
    <lineage>
        <taxon>Eukaryota</taxon>
        <taxon>Metazoa</taxon>
        <taxon>Ecdysozoa</taxon>
        <taxon>Arthropoda</taxon>
        <taxon>Hexapoda</taxon>
        <taxon>Insecta</taxon>
        <taxon>Pterygota</taxon>
        <taxon>Neoptera</taxon>
        <taxon>Endopterygota</taxon>
        <taxon>Hymenoptera</taxon>
        <taxon>Apocrita</taxon>
        <taxon>Proctotrupomorpha</taxon>
        <taxon>Chalcidoidea</taxon>
        <taxon>Aphelinidae</taxon>
        <taxon>Aphelininae</taxon>
        <taxon>Eretmocerus</taxon>
    </lineage>
</organism>
<keyword evidence="2" id="KW-1185">Reference proteome</keyword>
<dbReference type="EMBL" id="CM056744">
    <property type="protein sequence ID" value="KAJ8665718.1"/>
    <property type="molecule type" value="Genomic_DNA"/>
</dbReference>
<evidence type="ECO:0000313" key="2">
    <source>
        <dbReference type="Proteomes" id="UP001239111"/>
    </source>
</evidence>